<keyword evidence="6 9" id="KW-0119">Carbohydrate metabolism</keyword>
<evidence type="ECO:0000256" key="7">
    <source>
        <dbReference type="ARBA" id="ARBA00047647"/>
    </source>
</evidence>
<evidence type="ECO:0000256" key="8">
    <source>
        <dbReference type="ARBA" id="ARBA00060590"/>
    </source>
</evidence>
<comment type="pathway">
    <text evidence="8">Amino-sugar metabolism; N-acetylneuraminate degradation; D-fructose 6-phosphate from N-acetylneuraminate: step 4/5.</text>
</comment>
<feature type="binding site" evidence="12">
    <location>
        <position position="171"/>
    </location>
    <ligand>
        <name>Zn(2+)</name>
        <dbReference type="ChEBI" id="CHEBI:29105"/>
    </ligand>
</feature>
<dbReference type="InterPro" id="IPR003764">
    <property type="entry name" value="GlcNAc_6-P_deAcase"/>
</dbReference>
<dbReference type="Gene3D" id="2.30.40.10">
    <property type="entry name" value="Urease, subunit C, domain 1"/>
    <property type="match status" value="1"/>
</dbReference>
<evidence type="ECO:0000256" key="5">
    <source>
        <dbReference type="ARBA" id="ARBA00022801"/>
    </source>
</evidence>
<comment type="cofactor">
    <cofactor evidence="12">
        <name>a divalent metal cation</name>
        <dbReference type="ChEBI" id="CHEBI:60240"/>
    </cofactor>
    <text evidence="12">Binds 1 divalent metal cation per subunit.</text>
</comment>
<dbReference type="Gene3D" id="3.20.20.140">
    <property type="entry name" value="Metal-dependent hydrolases"/>
    <property type="match status" value="1"/>
</dbReference>
<dbReference type="InterPro" id="IPR006680">
    <property type="entry name" value="Amidohydro-rel"/>
</dbReference>
<feature type="binding site" evidence="11">
    <location>
        <begin position="195"/>
        <end position="196"/>
    </location>
    <ligand>
        <name>substrate</name>
    </ligand>
</feature>
<evidence type="ECO:0000256" key="3">
    <source>
        <dbReference type="ARBA" id="ARBA00018029"/>
    </source>
</evidence>
<dbReference type="InterPro" id="IPR011059">
    <property type="entry name" value="Metal-dep_hydrolase_composite"/>
</dbReference>
<comment type="similarity">
    <text evidence="1 9">Belongs to the metallo-dependent hydrolases superfamily. NagA family.</text>
</comment>
<name>A0A2W1N6D3_PAEXE</name>
<dbReference type="NCBIfam" id="TIGR00221">
    <property type="entry name" value="nagA"/>
    <property type="match status" value="1"/>
</dbReference>
<evidence type="ECO:0000256" key="1">
    <source>
        <dbReference type="ARBA" id="ARBA00010716"/>
    </source>
</evidence>
<evidence type="ECO:0000256" key="12">
    <source>
        <dbReference type="PIRSR" id="PIRSR038994-3"/>
    </source>
</evidence>
<reference evidence="14" key="1">
    <citation type="submission" date="2018-06" db="EMBL/GenBank/DDBJ databases">
        <title>Paenibacillus xerothermodurans sp. nov. an extremely dry heat resistant spore forming bacterium isolated from the soil of Cape Canaveral, Florida.</title>
        <authorList>
            <person name="Seuylemezian A."/>
            <person name="Kaur N."/>
            <person name="Patil P."/>
            <person name="Patil P."/>
            <person name="Mayilraj S."/>
            <person name="Vaishampayan P."/>
        </authorList>
    </citation>
    <scope>NUCLEOTIDE SEQUENCE [LARGE SCALE GENOMIC DNA]</scope>
    <source>
        <strain evidence="14">ATCC 27380</strain>
    </source>
</reference>
<dbReference type="EMBL" id="NHRJ02000008">
    <property type="protein sequence ID" value="PZE20209.1"/>
    <property type="molecule type" value="Genomic_DNA"/>
</dbReference>
<dbReference type="SUPFAM" id="SSF51556">
    <property type="entry name" value="Metallo-dependent hydrolases"/>
    <property type="match status" value="1"/>
</dbReference>
<evidence type="ECO:0000256" key="6">
    <source>
        <dbReference type="ARBA" id="ARBA00023277"/>
    </source>
</evidence>
<proteinExistence type="inferred from homology"/>
<dbReference type="PANTHER" id="PTHR11113">
    <property type="entry name" value="N-ACETYLGLUCOSAMINE-6-PHOSPHATE DEACETYLASE"/>
    <property type="match status" value="1"/>
</dbReference>
<gene>
    <name evidence="14" type="primary">nagA</name>
    <name evidence="14" type="ORF">CBW46_013740</name>
</gene>
<feature type="domain" description="Amidohydrolase-related" evidence="13">
    <location>
        <begin position="26"/>
        <end position="356"/>
    </location>
</feature>
<dbReference type="EC" id="3.5.1.25" evidence="2"/>
<feature type="binding site" evidence="11">
    <location>
        <position position="227"/>
    </location>
    <ligand>
        <name>substrate</name>
    </ligand>
</feature>
<feature type="binding site" evidence="11">
    <location>
        <position position="116"/>
    </location>
    <ligand>
        <name>substrate</name>
    </ligand>
</feature>
<dbReference type="GO" id="GO:0006046">
    <property type="term" value="P:N-acetylglucosamine catabolic process"/>
    <property type="evidence" value="ECO:0007669"/>
    <property type="project" value="TreeGrafter"/>
</dbReference>
<dbReference type="FunFam" id="3.20.20.140:FF:000004">
    <property type="entry name" value="N-acetylglucosamine-6-phosphate deacetylase"/>
    <property type="match status" value="1"/>
</dbReference>
<dbReference type="GO" id="GO:0046872">
    <property type="term" value="F:metal ion binding"/>
    <property type="evidence" value="ECO:0007669"/>
    <property type="project" value="UniProtKB-KW"/>
</dbReference>
<comment type="catalytic activity">
    <reaction evidence="7">
        <text>N-acetyl-D-glucosamine 6-phosphate + H2O = D-glucosamine 6-phosphate + acetate</text>
        <dbReference type="Rhea" id="RHEA:22936"/>
        <dbReference type="ChEBI" id="CHEBI:15377"/>
        <dbReference type="ChEBI" id="CHEBI:30089"/>
        <dbReference type="ChEBI" id="CHEBI:57513"/>
        <dbReference type="ChEBI" id="CHEBI:58725"/>
        <dbReference type="EC" id="3.5.1.25"/>
    </reaction>
</comment>
<evidence type="ECO:0000256" key="10">
    <source>
        <dbReference type="PIRSR" id="PIRSR038994-1"/>
    </source>
</evidence>
<dbReference type="RefSeq" id="WP_089200579.1">
    <property type="nucleotide sequence ID" value="NZ_NHRJ02000008.1"/>
</dbReference>
<dbReference type="SUPFAM" id="SSF51338">
    <property type="entry name" value="Composite domain of metallo-dependent hydrolases"/>
    <property type="match status" value="1"/>
</dbReference>
<accession>A0A2W1N6D3</accession>
<evidence type="ECO:0000259" key="13">
    <source>
        <dbReference type="Pfam" id="PF01979"/>
    </source>
</evidence>
<dbReference type="CDD" id="cd00854">
    <property type="entry name" value="NagA"/>
    <property type="match status" value="1"/>
</dbReference>
<evidence type="ECO:0000256" key="11">
    <source>
        <dbReference type="PIRSR" id="PIRSR038994-2"/>
    </source>
</evidence>
<dbReference type="PIRSF" id="PIRSF038994">
    <property type="entry name" value="NagA"/>
    <property type="match status" value="1"/>
</dbReference>
<comment type="caution">
    <text evidence="14">The sequence shown here is derived from an EMBL/GenBank/DDBJ whole genome shotgun (WGS) entry which is preliminary data.</text>
</comment>
<dbReference type="InterPro" id="IPR032466">
    <property type="entry name" value="Metal_Hydrolase"/>
</dbReference>
<keyword evidence="15" id="KW-1185">Reference proteome</keyword>
<dbReference type="OrthoDB" id="9776488at2"/>
<keyword evidence="4 12" id="KW-0479">Metal-binding</keyword>
<feature type="binding site" evidence="12">
    <location>
        <position position="192"/>
    </location>
    <ligand>
        <name>Zn(2+)</name>
        <dbReference type="ChEBI" id="CHEBI:29105"/>
    </ligand>
</feature>
<feature type="binding site" evidence="11">
    <location>
        <position position="203"/>
    </location>
    <ligand>
        <name>substrate</name>
    </ligand>
</feature>
<feature type="binding site" evidence="11">
    <location>
        <begin position="284"/>
        <end position="286"/>
    </location>
    <ligand>
        <name>substrate</name>
    </ligand>
</feature>
<evidence type="ECO:0000256" key="4">
    <source>
        <dbReference type="ARBA" id="ARBA00022723"/>
    </source>
</evidence>
<keyword evidence="5 9" id="KW-0378">Hydrolase</keyword>
<sequence>MQRNQSVAAGSAENDDVELINGRRGWVVPGFIDVHVHGGHGYDFMVADVVGLDAITCFHARHGTTGMLATTVTASKTDLDRVLENVMHYIAGSMPYAQLLGVHLEGPFISPDWPGAQNPQYIMPPQLAWLEEWSRLFPGLIRMQTLAPEVDGALTYIEALTNKGIVAALGHTNATYEQVLTAVQHGLSHAVHTFNAMRALHHREPGAVGAVLTSPTIMAEVIADGHHVHPACISLLAQQKGPDHLVLITDAIAAAGLGPGVYQLGGLDVVVQDGVARLREGGNLAGSTLTMIDAFRFAVRQAGISVEHASRMASGNPARKLGIDHFTGAIEPGRQADVLLLDHELELQRVWIHGRTIQ</sequence>
<organism evidence="14 15">
    <name type="scientific">Paenibacillus xerothermodurans</name>
    <dbReference type="NCBI Taxonomy" id="1977292"/>
    <lineage>
        <taxon>Bacteria</taxon>
        <taxon>Bacillati</taxon>
        <taxon>Bacillota</taxon>
        <taxon>Bacilli</taxon>
        <taxon>Bacillales</taxon>
        <taxon>Paenibacillaceae</taxon>
        <taxon>Paenibacillus</taxon>
    </lineage>
</organism>
<protein>
    <recommendedName>
        <fullName evidence="3">N-acetylglucosamine-6-phosphate deacetylase</fullName>
        <ecNumber evidence="2">3.5.1.25</ecNumber>
    </recommendedName>
</protein>
<evidence type="ECO:0000313" key="14">
    <source>
        <dbReference type="EMBL" id="PZE20209.1"/>
    </source>
</evidence>
<feature type="binding site" evidence="12">
    <location>
        <position position="105"/>
    </location>
    <ligand>
        <name>Zn(2+)</name>
        <dbReference type="ChEBI" id="CHEBI:29105"/>
    </ligand>
</feature>
<feature type="active site" description="Proton donor/acceptor" evidence="10">
    <location>
        <position position="250"/>
    </location>
</feature>
<dbReference type="Proteomes" id="UP000214746">
    <property type="component" value="Unassembled WGS sequence"/>
</dbReference>
<dbReference type="Pfam" id="PF01979">
    <property type="entry name" value="Amidohydro_1"/>
    <property type="match status" value="1"/>
</dbReference>
<dbReference type="GO" id="GO:0008448">
    <property type="term" value="F:N-acetylglucosamine-6-phosphate deacetylase activity"/>
    <property type="evidence" value="ECO:0007669"/>
    <property type="project" value="UniProtKB-EC"/>
</dbReference>
<evidence type="ECO:0000256" key="2">
    <source>
        <dbReference type="ARBA" id="ARBA00011899"/>
    </source>
</evidence>
<evidence type="ECO:0000313" key="15">
    <source>
        <dbReference type="Proteomes" id="UP000214746"/>
    </source>
</evidence>
<evidence type="ECO:0000256" key="9">
    <source>
        <dbReference type="PIRNR" id="PIRNR038994"/>
    </source>
</evidence>
<dbReference type="AlphaFoldDB" id="A0A2W1N6D3"/>
<dbReference type="PANTHER" id="PTHR11113:SF14">
    <property type="entry name" value="N-ACETYLGLUCOSAMINE-6-PHOSPHATE DEACETYLASE"/>
    <property type="match status" value="1"/>
</dbReference>